<evidence type="ECO:0000256" key="2">
    <source>
        <dbReference type="ARBA" id="ARBA00013064"/>
    </source>
</evidence>
<dbReference type="Pfam" id="PF00782">
    <property type="entry name" value="DSPc"/>
    <property type="match status" value="1"/>
</dbReference>
<dbReference type="GO" id="GO:0033550">
    <property type="term" value="F:MAP kinase tyrosine phosphatase activity"/>
    <property type="evidence" value="ECO:0007669"/>
    <property type="project" value="TreeGrafter"/>
</dbReference>
<evidence type="ECO:0000256" key="4">
    <source>
        <dbReference type="ARBA" id="ARBA00022912"/>
    </source>
</evidence>
<dbReference type="OrthoDB" id="165342at2759"/>
<dbReference type="PANTHER" id="PTHR10159">
    <property type="entry name" value="DUAL SPECIFICITY PROTEIN PHOSPHATASE"/>
    <property type="match status" value="1"/>
</dbReference>
<sequence length="541" mass="59762">LFTGGFAEFSSHFPGLCEGKSTLIPTCISQPCLPVSNTGPTRILPHLYLGCQRDVLNKELMQQNDIGYVLNASNTCPKPDFIPESHFLRVPVNDSFCEKILPWLDKSVDFIEKAKASNGHVLVHCLAGISRSATIAIAYIMKRMDMSLDEAYRFVKEKRPTISPNFNFLGQLLDFEKKIKPQGAQPGHISKLKLLHLERSSEHVLVPEGGQSSLSARQLCISATSEIVEQKPMGCGSEHLPPLEDGPLVQDINGLHVSMDKVEDSNRLKRSFSLDIKSVTCSVGSNCLNASVQGFASSEDTLEYYKHVSALEGSTKLCQFSPVQEVSEQTPETSPDKKEVNLLKKPQNTWQLDSQSKRQHLGRASSSATTQRSLLYPLHRSGSMEDNYQTNFLFGLSTSQQHLAKSAAGLGLKGWHSDILAPQSSATSLTNSWYFAAESSHFYSASAIYGNSTAYSAYSCGQLPTGCDQACAVRRRAKQGERGDSRRSWHEESSFEKQFKRRSCQMEFGESIMSDNRSREELGKVGSQSSFSGSMEIIEVS</sequence>
<dbReference type="AlphaFoldDB" id="A0A7K6AUP1"/>
<keyword evidence="4" id="KW-0904">Protein phosphatase</keyword>
<dbReference type="EMBL" id="VZRI01005461">
    <property type="protein sequence ID" value="NWU93752.1"/>
    <property type="molecule type" value="Genomic_DNA"/>
</dbReference>
<dbReference type="PROSITE" id="PS00383">
    <property type="entry name" value="TYR_PHOSPHATASE_1"/>
    <property type="match status" value="1"/>
</dbReference>
<evidence type="ECO:0000256" key="5">
    <source>
        <dbReference type="SAM" id="MobiDB-lite"/>
    </source>
</evidence>
<dbReference type="SMART" id="SM00195">
    <property type="entry name" value="DSPc"/>
    <property type="match status" value="1"/>
</dbReference>
<comment type="caution">
    <text evidence="8">The sequence shown here is derived from an EMBL/GenBank/DDBJ whole genome shotgun (WGS) entry which is preliminary data.</text>
</comment>
<dbReference type="FunFam" id="3.90.190.10:FF:000050">
    <property type="entry name" value="Dual specificity phosphatase 16 (Predicted)"/>
    <property type="match status" value="1"/>
</dbReference>
<dbReference type="InterPro" id="IPR008343">
    <property type="entry name" value="MKP"/>
</dbReference>
<dbReference type="GO" id="GO:0005737">
    <property type="term" value="C:cytoplasm"/>
    <property type="evidence" value="ECO:0007669"/>
    <property type="project" value="TreeGrafter"/>
</dbReference>
<protein>
    <recommendedName>
        <fullName evidence="2">protein-tyrosine-phosphatase</fullName>
        <ecNumber evidence="2">3.1.3.48</ecNumber>
    </recommendedName>
</protein>
<dbReference type="PROSITE" id="PS50054">
    <property type="entry name" value="TYR_PHOSPHATASE_DUAL"/>
    <property type="match status" value="1"/>
</dbReference>
<dbReference type="PROSITE" id="PS50056">
    <property type="entry name" value="TYR_PHOSPHATASE_2"/>
    <property type="match status" value="1"/>
</dbReference>
<evidence type="ECO:0000313" key="8">
    <source>
        <dbReference type="EMBL" id="NWU93752.1"/>
    </source>
</evidence>
<name>A0A7K6AUP1_UPUEP</name>
<evidence type="ECO:0000259" key="6">
    <source>
        <dbReference type="PROSITE" id="PS50054"/>
    </source>
</evidence>
<evidence type="ECO:0000256" key="3">
    <source>
        <dbReference type="ARBA" id="ARBA00022801"/>
    </source>
</evidence>
<dbReference type="GO" id="GO:0017017">
    <property type="term" value="F:MAP kinase tyrosine/serine/threonine phosphatase activity"/>
    <property type="evidence" value="ECO:0007669"/>
    <property type="project" value="InterPro"/>
</dbReference>
<dbReference type="GO" id="GO:0008330">
    <property type="term" value="F:protein tyrosine/threonine phosphatase activity"/>
    <property type="evidence" value="ECO:0007669"/>
    <property type="project" value="TreeGrafter"/>
</dbReference>
<proteinExistence type="inferred from homology"/>
<evidence type="ECO:0000256" key="1">
    <source>
        <dbReference type="ARBA" id="ARBA00008601"/>
    </source>
</evidence>
<dbReference type="InterPro" id="IPR029021">
    <property type="entry name" value="Prot-tyrosine_phosphatase-like"/>
</dbReference>
<feature type="domain" description="Tyrosine-protein phosphatase" evidence="6">
    <location>
        <begin position="39"/>
        <end position="181"/>
    </location>
</feature>
<dbReference type="Gene3D" id="3.90.190.10">
    <property type="entry name" value="Protein tyrosine phosphatase superfamily"/>
    <property type="match status" value="1"/>
</dbReference>
<dbReference type="PRINTS" id="PR01764">
    <property type="entry name" value="MAPKPHPHTASE"/>
</dbReference>
<gene>
    <name evidence="8" type="primary">Dusp16</name>
    <name evidence="8" type="ORF">UPUEPO_R08444</name>
</gene>
<reference evidence="8 9" key="1">
    <citation type="submission" date="2019-09" db="EMBL/GenBank/DDBJ databases">
        <title>Bird 10,000 Genomes (B10K) Project - Family phase.</title>
        <authorList>
            <person name="Zhang G."/>
        </authorList>
    </citation>
    <scope>NUCLEOTIDE SEQUENCE [LARGE SCALE GENOMIC DNA]</scope>
    <source>
        <strain evidence="8">B10K-DU-012-37</strain>
    </source>
</reference>
<dbReference type="EC" id="3.1.3.48" evidence="2"/>
<organism evidence="8 9">
    <name type="scientific">Upupa epops</name>
    <name type="common">Eurasian hoopoe</name>
    <dbReference type="NCBI Taxonomy" id="57439"/>
    <lineage>
        <taxon>Eukaryota</taxon>
        <taxon>Metazoa</taxon>
        <taxon>Chordata</taxon>
        <taxon>Craniata</taxon>
        <taxon>Vertebrata</taxon>
        <taxon>Euteleostomi</taxon>
        <taxon>Archelosauria</taxon>
        <taxon>Archosauria</taxon>
        <taxon>Dinosauria</taxon>
        <taxon>Saurischia</taxon>
        <taxon>Theropoda</taxon>
        <taxon>Coelurosauria</taxon>
        <taxon>Aves</taxon>
        <taxon>Neognathae</taxon>
        <taxon>Neoaves</taxon>
        <taxon>Telluraves</taxon>
        <taxon>Coraciimorphae</taxon>
        <taxon>Bucerotiformes</taxon>
        <taxon>Upupidae</taxon>
        <taxon>Upupa</taxon>
    </lineage>
</organism>
<comment type="similarity">
    <text evidence="1">Belongs to the protein-tyrosine phosphatase family. Non-receptor class dual specificity subfamily.</text>
</comment>
<dbReference type="PANTHER" id="PTHR10159:SF343">
    <property type="entry name" value="DUAL SPECIFICITY PROTEIN PHOSPHATASE 16"/>
    <property type="match status" value="1"/>
</dbReference>
<evidence type="ECO:0000259" key="7">
    <source>
        <dbReference type="PROSITE" id="PS50056"/>
    </source>
</evidence>
<feature type="domain" description="Tyrosine specific protein phosphatases" evidence="7">
    <location>
        <begin position="108"/>
        <end position="162"/>
    </location>
</feature>
<dbReference type="InterPro" id="IPR000387">
    <property type="entry name" value="Tyr_Pase_dom"/>
</dbReference>
<keyword evidence="9" id="KW-1185">Reference proteome</keyword>
<dbReference type="GO" id="GO:0043409">
    <property type="term" value="P:negative regulation of MAPK cascade"/>
    <property type="evidence" value="ECO:0007669"/>
    <property type="project" value="TreeGrafter"/>
</dbReference>
<dbReference type="GO" id="GO:0005634">
    <property type="term" value="C:nucleus"/>
    <property type="evidence" value="ECO:0007669"/>
    <property type="project" value="TreeGrafter"/>
</dbReference>
<evidence type="ECO:0000313" key="9">
    <source>
        <dbReference type="Proteomes" id="UP000544127"/>
    </source>
</evidence>
<dbReference type="InterPro" id="IPR020422">
    <property type="entry name" value="TYR_PHOSPHATASE_DUAL_dom"/>
</dbReference>
<feature type="region of interest" description="Disordered" evidence="5">
    <location>
        <begin position="515"/>
        <end position="541"/>
    </location>
</feature>
<dbReference type="SUPFAM" id="SSF52799">
    <property type="entry name" value="(Phosphotyrosine protein) phosphatases II"/>
    <property type="match status" value="1"/>
</dbReference>
<accession>A0A7K6AUP1</accession>
<dbReference type="InterPro" id="IPR000340">
    <property type="entry name" value="Dual-sp_phosphatase_cat-dom"/>
</dbReference>
<dbReference type="Proteomes" id="UP000544127">
    <property type="component" value="Unassembled WGS sequence"/>
</dbReference>
<keyword evidence="3" id="KW-0378">Hydrolase</keyword>
<feature type="non-terminal residue" evidence="8">
    <location>
        <position position="1"/>
    </location>
</feature>
<dbReference type="InterPro" id="IPR016130">
    <property type="entry name" value="Tyr_Pase_AS"/>
</dbReference>
<feature type="non-terminal residue" evidence="8">
    <location>
        <position position="541"/>
    </location>
</feature>